<evidence type="ECO:0000256" key="4">
    <source>
        <dbReference type="ARBA" id="ARBA00022461"/>
    </source>
</evidence>
<evidence type="ECO:0000256" key="7">
    <source>
        <dbReference type="ARBA" id="ARBA00023053"/>
    </source>
</evidence>
<evidence type="ECO:0000256" key="2">
    <source>
        <dbReference type="ARBA" id="ARBA00007193"/>
    </source>
</evidence>
<evidence type="ECO:0000256" key="5">
    <source>
        <dbReference type="ARBA" id="ARBA00022692"/>
    </source>
</evidence>
<evidence type="ECO:0000256" key="6">
    <source>
        <dbReference type="ARBA" id="ARBA00022989"/>
    </source>
</evidence>
<organism evidence="15 16">
    <name type="scientific">Tigriopus californicus</name>
    <name type="common">Marine copepod</name>
    <dbReference type="NCBI Taxonomy" id="6832"/>
    <lineage>
        <taxon>Eukaryota</taxon>
        <taxon>Metazoa</taxon>
        <taxon>Ecdysozoa</taxon>
        <taxon>Arthropoda</taxon>
        <taxon>Crustacea</taxon>
        <taxon>Multicrustacea</taxon>
        <taxon>Hexanauplia</taxon>
        <taxon>Copepoda</taxon>
        <taxon>Harpacticoida</taxon>
        <taxon>Harpacticidae</taxon>
        <taxon>Tigriopus</taxon>
    </lineage>
</organism>
<keyword evidence="5 12" id="KW-0812">Transmembrane</keyword>
<dbReference type="OMA" id="HIVERIF"/>
<evidence type="ECO:0000256" key="9">
    <source>
        <dbReference type="ARBA" id="ARBA00023136"/>
    </source>
</evidence>
<evidence type="ECO:0000256" key="1">
    <source>
        <dbReference type="ARBA" id="ARBA00004141"/>
    </source>
</evidence>
<dbReference type="OrthoDB" id="6330164at2759"/>
<sequence>MEASHHSLSHTSSRHHAKCSDQSESQVPPLLHRESMEYIVDQNHKFKMAPNQVTLRAETPFRSRFRSEQYTEGPLDASPIPSPPPPPRGPNRHEEPTCCCSSNYDTGQNQSNQSNHSPRDHQATLLVNGRISSKAKRRRSHSHQGGERLPQSGQAPTSKSGIARSPSGSISPTSKKTNNSFSNVILYNNGSGGSPQVGLDRSPSVRLSCVDSEDYDVEFVKESAFKQTVAKSFISYSQETSLHGWKYVSSQNSTTCEKTAWLILLVASLVTASLLVWRAVGDFFSHTVSTNMDSLSTSFANIYFPAITVCNMNFIQRSVLEKYHIQNNDTLIDVFDRMINTGTETQFTEEELRMFDDIERMTNGSARFKMEGHPKCHNMFLTYSWKNSEVNFADGQHTMHYGQTTDESVCCQIFPGMLPWENNHEFDINDGAFWTNRSNPWQFIFDGYKKGIKPGKQGVQVLIDVETYEYFSVHSSGSEGVLVLIQHYRDIPLMRKESFVLAPGFEVDVGLSITEITTTSGAIERFQPDERDCYTHDEVNLVGLPLRKGYRMSMKNCLYDKALHATKEECGCSPPFYVLGALGKLPTCKGTQLHCAYKIFDDVVQYRSVGTARTCRAPCNDQVYDSRIAFASYPNKALFSKQKEICPMVRKLIKICTGWLDPLAISEYGQYPDELKIKKNVLVGEFPTLCENLEALSLNDSCEDLRRTINSDQHLGLDLFEYAKRNLLWLNVYVKDSFATRIVRDEKMTRTSFVANVGGILGLCMGFSLVSVAEILYFSLKKQTIDSCRRGNLKKRLKRRLSRKHSRNTSQDYPGVSRSVNALDGGIALTLTPPTNQSSQI</sequence>
<feature type="compositionally biased region" description="Polar residues" evidence="13">
    <location>
        <begin position="151"/>
        <end position="176"/>
    </location>
</feature>
<dbReference type="Proteomes" id="UP000318571">
    <property type="component" value="Chromosome 1"/>
</dbReference>
<accession>A0A553NSY3</accession>
<keyword evidence="10 12" id="KW-0739">Sodium transport</keyword>
<evidence type="ECO:0000313" key="16">
    <source>
        <dbReference type="Proteomes" id="UP000318571"/>
    </source>
</evidence>
<dbReference type="GO" id="GO:0015280">
    <property type="term" value="F:ligand-gated sodium channel activity"/>
    <property type="evidence" value="ECO:0007669"/>
    <property type="project" value="TreeGrafter"/>
</dbReference>
<dbReference type="GO" id="GO:0005886">
    <property type="term" value="C:plasma membrane"/>
    <property type="evidence" value="ECO:0007669"/>
    <property type="project" value="TreeGrafter"/>
</dbReference>
<keyword evidence="8 12" id="KW-0406">Ion transport</keyword>
<dbReference type="InterPro" id="IPR001873">
    <property type="entry name" value="ENaC"/>
</dbReference>
<comment type="caution">
    <text evidence="15">The sequence shown here is derived from an EMBL/GenBank/DDBJ whole genome shotgun (WGS) entry which is preliminary data.</text>
</comment>
<feature type="transmembrane region" description="Helical" evidence="14">
    <location>
        <begin position="753"/>
        <end position="780"/>
    </location>
</feature>
<dbReference type="AlphaFoldDB" id="A0A553NSY3"/>
<keyword evidence="6 14" id="KW-1133">Transmembrane helix</keyword>
<evidence type="ECO:0000256" key="12">
    <source>
        <dbReference type="RuleBase" id="RU000679"/>
    </source>
</evidence>
<feature type="compositionally biased region" description="Polar residues" evidence="13">
    <location>
        <begin position="102"/>
        <end position="116"/>
    </location>
</feature>
<reference evidence="15 16" key="1">
    <citation type="journal article" date="2018" name="Nat. Ecol. Evol.">
        <title>Genomic signatures of mitonuclear coevolution across populations of Tigriopus californicus.</title>
        <authorList>
            <person name="Barreto F.S."/>
            <person name="Watson E.T."/>
            <person name="Lima T.G."/>
            <person name="Willett C.S."/>
            <person name="Edmands S."/>
            <person name="Li W."/>
            <person name="Burton R.S."/>
        </authorList>
    </citation>
    <scope>NUCLEOTIDE SEQUENCE [LARGE SCALE GENOMIC DNA]</scope>
    <source>
        <strain evidence="15 16">San Diego</strain>
    </source>
</reference>
<feature type="compositionally biased region" description="Pro residues" evidence="13">
    <location>
        <begin position="80"/>
        <end position="89"/>
    </location>
</feature>
<keyword evidence="9 14" id="KW-0472">Membrane</keyword>
<evidence type="ECO:0000256" key="11">
    <source>
        <dbReference type="ARBA" id="ARBA00023303"/>
    </source>
</evidence>
<feature type="region of interest" description="Disordered" evidence="13">
    <location>
        <begin position="799"/>
        <end position="819"/>
    </location>
</feature>
<comment type="similarity">
    <text evidence="2 12">Belongs to the amiloride-sensitive sodium channel (TC 1.A.6) family.</text>
</comment>
<feature type="compositionally biased region" description="Basic and acidic residues" evidence="13">
    <location>
        <begin position="59"/>
        <end position="69"/>
    </location>
</feature>
<evidence type="ECO:0000256" key="10">
    <source>
        <dbReference type="ARBA" id="ARBA00023201"/>
    </source>
</evidence>
<keyword evidence="16" id="KW-1185">Reference proteome</keyword>
<keyword evidence="3 12" id="KW-0813">Transport</keyword>
<evidence type="ECO:0000256" key="13">
    <source>
        <dbReference type="SAM" id="MobiDB-lite"/>
    </source>
</evidence>
<gene>
    <name evidence="15" type="ORF">TCAL_14215</name>
</gene>
<evidence type="ECO:0000313" key="15">
    <source>
        <dbReference type="EMBL" id="TRY68530.1"/>
    </source>
</evidence>
<comment type="subcellular location">
    <subcellularLocation>
        <location evidence="1">Membrane</location>
        <topology evidence="1">Multi-pass membrane protein</topology>
    </subcellularLocation>
</comment>
<keyword evidence="4 12" id="KW-0894">Sodium channel</keyword>
<protein>
    <submittedName>
        <fullName evidence="15">Uncharacterized protein</fullName>
    </submittedName>
</protein>
<name>A0A553NSY3_TIGCA</name>
<dbReference type="Gene3D" id="2.60.470.10">
    <property type="entry name" value="Acid-sensing ion channels like domains"/>
    <property type="match status" value="1"/>
</dbReference>
<feature type="region of interest" description="Disordered" evidence="13">
    <location>
        <begin position="57"/>
        <end position="176"/>
    </location>
</feature>
<dbReference type="PRINTS" id="PR01078">
    <property type="entry name" value="AMINACHANNEL"/>
</dbReference>
<dbReference type="PANTHER" id="PTHR11690:SF300">
    <property type="entry name" value="PICKPOCKET PROTEIN 19"/>
    <property type="match status" value="1"/>
</dbReference>
<dbReference type="Pfam" id="PF00858">
    <property type="entry name" value="ASC"/>
    <property type="match status" value="1"/>
</dbReference>
<dbReference type="PANTHER" id="PTHR11690">
    <property type="entry name" value="AMILORIDE-SENSITIVE SODIUM CHANNEL-RELATED"/>
    <property type="match status" value="1"/>
</dbReference>
<dbReference type="EMBL" id="VCGU01000010">
    <property type="protein sequence ID" value="TRY68530.1"/>
    <property type="molecule type" value="Genomic_DNA"/>
</dbReference>
<proteinExistence type="inferred from homology"/>
<evidence type="ECO:0000256" key="8">
    <source>
        <dbReference type="ARBA" id="ARBA00023065"/>
    </source>
</evidence>
<evidence type="ECO:0000256" key="3">
    <source>
        <dbReference type="ARBA" id="ARBA00022448"/>
    </source>
</evidence>
<feature type="compositionally biased region" description="Basic residues" evidence="13">
    <location>
        <begin position="133"/>
        <end position="142"/>
    </location>
</feature>
<keyword evidence="7" id="KW-0915">Sodium</keyword>
<keyword evidence="11 12" id="KW-0407">Ion channel</keyword>
<feature type="region of interest" description="Disordered" evidence="13">
    <location>
        <begin position="1"/>
        <end position="29"/>
    </location>
</feature>
<dbReference type="Gene3D" id="1.10.287.770">
    <property type="entry name" value="YojJ-like"/>
    <property type="match status" value="1"/>
</dbReference>
<evidence type="ECO:0000256" key="14">
    <source>
        <dbReference type="SAM" id="Phobius"/>
    </source>
</evidence>